<evidence type="ECO:0000256" key="7">
    <source>
        <dbReference type="ARBA" id="ARBA00022989"/>
    </source>
</evidence>
<evidence type="ECO:0000256" key="1">
    <source>
        <dbReference type="ARBA" id="ARBA00004141"/>
    </source>
</evidence>
<evidence type="ECO:0000256" key="3">
    <source>
        <dbReference type="ARBA" id="ARBA00022448"/>
    </source>
</evidence>
<dbReference type="PROSITE" id="PS00211">
    <property type="entry name" value="ABC_TRANSPORTER_1"/>
    <property type="match status" value="1"/>
</dbReference>
<dbReference type="Pfam" id="PF00005">
    <property type="entry name" value="ABC_tran"/>
    <property type="match status" value="1"/>
</dbReference>
<dbReference type="InParanoid" id="A0A6P9A545"/>
<dbReference type="InterPro" id="IPR003593">
    <property type="entry name" value="AAA+_ATPase"/>
</dbReference>
<dbReference type="Proteomes" id="UP000515158">
    <property type="component" value="Unplaced"/>
</dbReference>
<comment type="similarity">
    <text evidence="2">Belongs to the ABC transporter superfamily. ABCG family. Eye pigment precursor importer (TC 3.A.1.204) subfamily.</text>
</comment>
<feature type="transmembrane region" description="Helical" evidence="9">
    <location>
        <begin position="546"/>
        <end position="565"/>
    </location>
</feature>
<feature type="transmembrane region" description="Helical" evidence="9">
    <location>
        <begin position="408"/>
        <end position="428"/>
    </location>
</feature>
<dbReference type="PANTHER" id="PTHR48041:SF139">
    <property type="entry name" value="PROTEIN SCARLET"/>
    <property type="match status" value="1"/>
</dbReference>
<evidence type="ECO:0000313" key="11">
    <source>
        <dbReference type="Proteomes" id="UP000515158"/>
    </source>
</evidence>
<feature type="transmembrane region" description="Helical" evidence="9">
    <location>
        <begin position="515"/>
        <end position="534"/>
    </location>
</feature>
<dbReference type="GO" id="GO:0005886">
    <property type="term" value="C:plasma membrane"/>
    <property type="evidence" value="ECO:0007669"/>
    <property type="project" value="TreeGrafter"/>
</dbReference>
<evidence type="ECO:0000256" key="9">
    <source>
        <dbReference type="SAM" id="Phobius"/>
    </source>
</evidence>
<keyword evidence="5" id="KW-0547">Nucleotide-binding</keyword>
<comment type="subcellular location">
    <subcellularLocation>
        <location evidence="1">Membrane</location>
        <topology evidence="1">Multi-pass membrane protein</topology>
    </subcellularLocation>
</comment>
<evidence type="ECO:0000259" key="10">
    <source>
        <dbReference type="PROSITE" id="PS50893"/>
    </source>
</evidence>
<dbReference type="GO" id="GO:0016887">
    <property type="term" value="F:ATP hydrolysis activity"/>
    <property type="evidence" value="ECO:0007669"/>
    <property type="project" value="InterPro"/>
</dbReference>
<keyword evidence="7 9" id="KW-1133">Transmembrane helix</keyword>
<feature type="transmembrane region" description="Helical" evidence="9">
    <location>
        <begin position="373"/>
        <end position="396"/>
    </location>
</feature>
<dbReference type="GO" id="GO:0005524">
    <property type="term" value="F:ATP binding"/>
    <property type="evidence" value="ECO:0007669"/>
    <property type="project" value="UniProtKB-KW"/>
</dbReference>
<keyword evidence="6" id="KW-0067">ATP-binding</keyword>
<keyword evidence="3" id="KW-0813">Transport</keyword>
<dbReference type="PANTHER" id="PTHR48041">
    <property type="entry name" value="ABC TRANSPORTER G FAMILY MEMBER 28"/>
    <property type="match status" value="1"/>
</dbReference>
<organism evidence="12">
    <name type="scientific">Thrips palmi</name>
    <name type="common">Melon thrips</name>
    <dbReference type="NCBI Taxonomy" id="161013"/>
    <lineage>
        <taxon>Eukaryota</taxon>
        <taxon>Metazoa</taxon>
        <taxon>Ecdysozoa</taxon>
        <taxon>Arthropoda</taxon>
        <taxon>Hexapoda</taxon>
        <taxon>Insecta</taxon>
        <taxon>Pterygota</taxon>
        <taxon>Neoptera</taxon>
        <taxon>Paraneoptera</taxon>
        <taxon>Thysanoptera</taxon>
        <taxon>Terebrantia</taxon>
        <taxon>Thripoidea</taxon>
        <taxon>Thripidae</taxon>
        <taxon>Thrips</taxon>
    </lineage>
</organism>
<dbReference type="Gene3D" id="3.40.50.300">
    <property type="entry name" value="P-loop containing nucleotide triphosphate hydrolases"/>
    <property type="match status" value="1"/>
</dbReference>
<evidence type="ECO:0000256" key="4">
    <source>
        <dbReference type="ARBA" id="ARBA00022692"/>
    </source>
</evidence>
<dbReference type="RefSeq" id="XP_034253078.1">
    <property type="nucleotide sequence ID" value="XM_034397187.1"/>
</dbReference>
<keyword evidence="11" id="KW-1185">Reference proteome</keyword>
<evidence type="ECO:0000313" key="12">
    <source>
        <dbReference type="RefSeq" id="XP_034253078.1"/>
    </source>
</evidence>
<gene>
    <name evidence="12" type="primary">LOC117652344</name>
</gene>
<feature type="transmembrane region" description="Helical" evidence="9">
    <location>
        <begin position="482"/>
        <end position="503"/>
    </location>
</feature>
<feature type="transmembrane region" description="Helical" evidence="9">
    <location>
        <begin position="604"/>
        <end position="623"/>
    </location>
</feature>
<evidence type="ECO:0000256" key="6">
    <source>
        <dbReference type="ARBA" id="ARBA00022840"/>
    </source>
</evidence>
<dbReference type="PROSITE" id="PS50893">
    <property type="entry name" value="ABC_TRANSPORTER_2"/>
    <property type="match status" value="1"/>
</dbReference>
<dbReference type="InterPro" id="IPR017871">
    <property type="entry name" value="ABC_transporter-like_CS"/>
</dbReference>
<evidence type="ECO:0000256" key="8">
    <source>
        <dbReference type="ARBA" id="ARBA00023136"/>
    </source>
</evidence>
<protein>
    <submittedName>
        <fullName evidence="12">LOW QUALITY PROTEIN: protein scarlet-like</fullName>
    </submittedName>
</protein>
<dbReference type="GeneID" id="117652344"/>
<feature type="domain" description="ABC transporter" evidence="10">
    <location>
        <begin position="51"/>
        <end position="286"/>
    </location>
</feature>
<reference evidence="12" key="1">
    <citation type="submission" date="2025-08" db="UniProtKB">
        <authorList>
            <consortium name="RefSeq"/>
        </authorList>
    </citation>
    <scope>IDENTIFICATION</scope>
    <source>
        <tissue evidence="12">Total insect</tissue>
    </source>
</reference>
<dbReference type="InterPro" id="IPR027417">
    <property type="entry name" value="P-loop_NTPase"/>
</dbReference>
<dbReference type="AlphaFoldDB" id="A0A6P9A545"/>
<sequence length="632" mass="68142">MDAVHTPAVTLSWKNIRVRVKQDHREGSLGAAGRSWRSWMPTLPSSPGFGAGEPLLGWRAARQKLLIDGVSGAVDGGSFLAVVGASGTGKTTLLAAITKRLRGRAVSGDVLLNGRAASAKLLARVCGFVPQKDLATVTLTTTEHLNFMAVMRLDARVSASARARRIRVLLADLGLTACAHTRLAHLSGGERRRVALAVQLMVSPLVLALDEPCSGLDAEGSRVVLEALRREAGRGRAVLCTVHQAAPDLLRLFSHILVLSAGRVVFQGPLDDAQPFLAEVGARGQAGWTASTPLDAMLQQLCDPAAHLDTARVCTAFANSGHAQILEEYPVSEEVLARDVIRAPDIKHVSWFTEVSWLVWREVVDARRQNSRVFAQLALFLVTAAIMSLAFMDVRLTSLAGVQSVRGLLYLIVSEVVFTHSYAVFHTFPAELPIYLRESDLYSSSAYYVGKVLATVPRSAIEPLLFVGVIQSQVDLTAGGGVVTFVGVLGILFLTALTASAYGCMLSAQFESPEMVLAVTQPVDFICVLSAGIFNTIRSLPFYIKWTRFVSVFFYCHEMLSIVYWQNVVHIDCPVSSPDLPCLKDGGAVLEDIGFDTANLGRDLLGLGALCLGLHVVGFLGVVRRSRQQSAF</sequence>
<dbReference type="InterPro" id="IPR003439">
    <property type="entry name" value="ABC_transporter-like_ATP-bd"/>
</dbReference>
<evidence type="ECO:0000256" key="5">
    <source>
        <dbReference type="ARBA" id="ARBA00022741"/>
    </source>
</evidence>
<dbReference type="Pfam" id="PF01061">
    <property type="entry name" value="ABC2_membrane"/>
    <property type="match status" value="1"/>
</dbReference>
<dbReference type="OrthoDB" id="66620at2759"/>
<dbReference type="KEGG" id="tpal:117652344"/>
<keyword evidence="8 9" id="KW-0472">Membrane</keyword>
<dbReference type="SUPFAM" id="SSF52540">
    <property type="entry name" value="P-loop containing nucleoside triphosphate hydrolases"/>
    <property type="match status" value="1"/>
</dbReference>
<accession>A0A6P9A545</accession>
<keyword evidence="4 9" id="KW-0812">Transmembrane</keyword>
<name>A0A6P9A545_THRPL</name>
<proteinExistence type="inferred from homology"/>
<dbReference type="InterPro" id="IPR013525">
    <property type="entry name" value="ABC2_TM"/>
</dbReference>
<dbReference type="GO" id="GO:0140359">
    <property type="term" value="F:ABC-type transporter activity"/>
    <property type="evidence" value="ECO:0007669"/>
    <property type="project" value="InterPro"/>
</dbReference>
<dbReference type="SMART" id="SM00382">
    <property type="entry name" value="AAA"/>
    <property type="match status" value="1"/>
</dbReference>
<dbReference type="InterPro" id="IPR050352">
    <property type="entry name" value="ABCG_transporters"/>
</dbReference>
<evidence type="ECO:0000256" key="2">
    <source>
        <dbReference type="ARBA" id="ARBA00005814"/>
    </source>
</evidence>
<dbReference type="GO" id="GO:0030659">
    <property type="term" value="C:cytoplasmic vesicle membrane"/>
    <property type="evidence" value="ECO:0007669"/>
    <property type="project" value="TreeGrafter"/>
</dbReference>